<dbReference type="PANTHER" id="PTHR16305:SF28">
    <property type="entry name" value="GUANYLATE CYCLASE DOMAIN-CONTAINING PROTEIN"/>
    <property type="match status" value="1"/>
</dbReference>
<dbReference type="GO" id="GO:0004016">
    <property type="term" value="F:adenylate cyclase activity"/>
    <property type="evidence" value="ECO:0007669"/>
    <property type="project" value="TreeGrafter"/>
</dbReference>
<keyword evidence="1" id="KW-0547">Nucleotide-binding</keyword>
<dbReference type="SUPFAM" id="SSF48452">
    <property type="entry name" value="TPR-like"/>
    <property type="match status" value="1"/>
</dbReference>
<name>A0A941BDT2_9BURK</name>
<dbReference type="AlphaFoldDB" id="A0A941BDT2"/>
<evidence type="ECO:0000256" key="3">
    <source>
        <dbReference type="SAM" id="MobiDB-lite"/>
    </source>
</evidence>
<reference evidence="5 6" key="1">
    <citation type="submission" date="2021-04" db="EMBL/GenBank/DDBJ databases">
        <title>The genome sequence of Ideonella sp. 3Y2.</title>
        <authorList>
            <person name="Liu Y."/>
        </authorList>
    </citation>
    <scope>NUCLEOTIDE SEQUENCE [LARGE SCALE GENOMIC DNA]</scope>
    <source>
        <strain evidence="5 6">3Y2</strain>
    </source>
</reference>
<gene>
    <name evidence="5" type="ORF">KAK03_01985</name>
</gene>
<sequence>MTTPPSPGLVKIHLTRSPCLVLPQGASVPLSRKDAALLAILAVDGSAAKDLVATMLWPRDNPQGSRLNLRQRRFRLTRTAGAPLVEGDDLLRLSSRVEDPLAGVADGPGAAVPPLGAELLDGLEFDDCPDFAGWLQQARPAWRQRQLERMARESDHLESIGRLNDALAMSQQIVAANPYSDLAHRRLIWQLFLSGDLGSAMSVYQAFCGRLAGDLGELPDDATQSLVARIRQGEFAAVPSRSRATARPWMPSCVGREGQLAALQQAWAQRQPVLIEGAPGIGKTRLIGEAIRRLGIHRALHVPAYAGASERPYALLARLLSALWSTPHGLCPQGQRGLPEWALRELSAVLPELHGRSSDVQATRLLRAVELALTQAGIDLIVLDDLQQADLATLELLPALAQPTLPPWWLASRAGERPAALDTWIRAASAPLMLEVLPLDRAAIGALVADADTLGPMPADAAESIHRASGGLPLLAVELIKSMSDGCFGDGLPPPQDIANHLLAREAGLPPDARQLARTAAVLRAPIPPQTAAAILGDSADRWRQALRHLDAIHWVDADARMHDLIGNCLREAMPALDRVRLHEQIAHWLEHSAGPCVEAAQHHEAAGRPVLAAPLYERAAQEAARAARVAEQARFHQHAARCWEAGGHLDKAFEALRASIGPLTMSQGAESALPVAERLCTLARWPRQHLLARLELADLALHRGHYPEAERLAREHLPVAQTLKDIDATLQAGATLAYALGGQNRPDEAFQTLSGWQSLLPQASVSARRHFLGAQAAVCWQAGQLGQCALHTQALLDLLVEQQQWSDATVEVSNLAAIRTQQGRFADADELLRTTRTWRELLGPLEGHMQAGLDVTRAVTDLGLGRVASALQHAWRALHECQHAPELGRIGARAAETLVRTHLCAGQPGAARQAHARLADATTSAVRARAWLLLAAIDSAEGLGCERSLQRAHSAATDANDPLLLLRVQAEQLCARPGNADPVAIEAVEQQARRLEQGALAARLAWHRVGAWLARGNGAQAGALAQQLLDDTAQPEDILPCHWLDLGARALQAGRLAGADAAARRARAAYATSADKRPPNEAPPRVWPRFPAGAA</sequence>
<organism evidence="5 6">
    <name type="scientific">Ideonella alba</name>
    <dbReference type="NCBI Taxonomy" id="2824118"/>
    <lineage>
        <taxon>Bacteria</taxon>
        <taxon>Pseudomonadati</taxon>
        <taxon>Pseudomonadota</taxon>
        <taxon>Betaproteobacteria</taxon>
        <taxon>Burkholderiales</taxon>
        <taxon>Sphaerotilaceae</taxon>
        <taxon>Ideonella</taxon>
    </lineage>
</organism>
<evidence type="ECO:0000256" key="2">
    <source>
        <dbReference type="ARBA" id="ARBA00022840"/>
    </source>
</evidence>
<accession>A0A941BDT2</accession>
<dbReference type="EMBL" id="JAGQDD010000001">
    <property type="protein sequence ID" value="MBQ0929237.1"/>
    <property type="molecule type" value="Genomic_DNA"/>
</dbReference>
<dbReference type="InterPro" id="IPR005158">
    <property type="entry name" value="BTAD"/>
</dbReference>
<dbReference type="Gene3D" id="1.25.40.10">
    <property type="entry name" value="Tetratricopeptide repeat domain"/>
    <property type="match status" value="2"/>
</dbReference>
<dbReference type="RefSeq" id="WP_210851491.1">
    <property type="nucleotide sequence ID" value="NZ_JAGQDD010000001.1"/>
</dbReference>
<feature type="domain" description="Bacterial transcriptional activator" evidence="4">
    <location>
        <begin position="88"/>
        <end position="231"/>
    </location>
</feature>
<evidence type="ECO:0000313" key="5">
    <source>
        <dbReference type="EMBL" id="MBQ0929237.1"/>
    </source>
</evidence>
<evidence type="ECO:0000256" key="1">
    <source>
        <dbReference type="ARBA" id="ARBA00022741"/>
    </source>
</evidence>
<dbReference type="Pfam" id="PF13191">
    <property type="entry name" value="AAA_16"/>
    <property type="match status" value="1"/>
</dbReference>
<keyword evidence="2" id="KW-0067">ATP-binding</keyword>
<dbReference type="InterPro" id="IPR027417">
    <property type="entry name" value="P-loop_NTPase"/>
</dbReference>
<dbReference type="SUPFAM" id="SSF52540">
    <property type="entry name" value="P-loop containing nucleoside triphosphate hydrolases"/>
    <property type="match status" value="1"/>
</dbReference>
<keyword evidence="6" id="KW-1185">Reference proteome</keyword>
<dbReference type="InterPro" id="IPR041664">
    <property type="entry name" value="AAA_16"/>
</dbReference>
<protein>
    <submittedName>
        <fullName evidence="5">AAA family ATPase</fullName>
    </submittedName>
</protein>
<dbReference type="GO" id="GO:0005524">
    <property type="term" value="F:ATP binding"/>
    <property type="evidence" value="ECO:0007669"/>
    <property type="project" value="UniProtKB-KW"/>
</dbReference>
<dbReference type="Proteomes" id="UP000676246">
    <property type="component" value="Unassembled WGS sequence"/>
</dbReference>
<dbReference type="PANTHER" id="PTHR16305">
    <property type="entry name" value="TESTICULAR SOLUBLE ADENYLYL CYCLASE"/>
    <property type="match status" value="1"/>
</dbReference>
<dbReference type="InterPro" id="IPR011990">
    <property type="entry name" value="TPR-like_helical_dom_sf"/>
</dbReference>
<feature type="region of interest" description="Disordered" evidence="3">
    <location>
        <begin position="1071"/>
        <end position="1096"/>
    </location>
</feature>
<evidence type="ECO:0000313" key="6">
    <source>
        <dbReference type="Proteomes" id="UP000676246"/>
    </source>
</evidence>
<dbReference type="GO" id="GO:0005737">
    <property type="term" value="C:cytoplasm"/>
    <property type="evidence" value="ECO:0007669"/>
    <property type="project" value="TreeGrafter"/>
</dbReference>
<proteinExistence type="predicted"/>
<dbReference type="Pfam" id="PF03704">
    <property type="entry name" value="BTAD"/>
    <property type="match status" value="1"/>
</dbReference>
<evidence type="ECO:0000259" key="4">
    <source>
        <dbReference type="SMART" id="SM01043"/>
    </source>
</evidence>
<comment type="caution">
    <text evidence="5">The sequence shown here is derived from an EMBL/GenBank/DDBJ whole genome shotgun (WGS) entry which is preliminary data.</text>
</comment>
<dbReference type="SMART" id="SM01043">
    <property type="entry name" value="BTAD"/>
    <property type="match status" value="1"/>
</dbReference>